<proteinExistence type="predicted"/>
<gene>
    <name evidence="2" type="ORF">T190607A01A_10191</name>
</gene>
<feature type="transmembrane region" description="Helical" evidence="1">
    <location>
        <begin position="50"/>
        <end position="69"/>
    </location>
</feature>
<keyword evidence="1" id="KW-1133">Transmembrane helix</keyword>
<keyword evidence="1" id="KW-0812">Transmembrane</keyword>
<organism evidence="2 3">
    <name type="scientific">Tenacibaculum platacis</name>
    <dbReference type="NCBI Taxonomy" id="3137852"/>
    <lineage>
        <taxon>Bacteria</taxon>
        <taxon>Pseudomonadati</taxon>
        <taxon>Bacteroidota</taxon>
        <taxon>Flavobacteriia</taxon>
        <taxon>Flavobacteriales</taxon>
        <taxon>Flavobacteriaceae</taxon>
        <taxon>Tenacibaculum</taxon>
    </lineage>
</organism>
<evidence type="ECO:0000256" key="1">
    <source>
        <dbReference type="SAM" id="Phobius"/>
    </source>
</evidence>
<evidence type="ECO:0000313" key="3">
    <source>
        <dbReference type="Proteomes" id="UP001497416"/>
    </source>
</evidence>
<keyword evidence="3" id="KW-1185">Reference proteome</keyword>
<feature type="transmembrane region" description="Helical" evidence="1">
    <location>
        <begin position="12"/>
        <end position="30"/>
    </location>
</feature>
<protein>
    <recommendedName>
        <fullName evidence="4">DoxX family protein</fullName>
    </recommendedName>
</protein>
<evidence type="ECO:0008006" key="4">
    <source>
        <dbReference type="Google" id="ProtNLM"/>
    </source>
</evidence>
<comment type="caution">
    <text evidence="2">The sequence shown here is derived from an EMBL/GenBank/DDBJ whole genome shotgun (WGS) entry which is preliminary data.</text>
</comment>
<keyword evidence="1" id="KW-0472">Membrane</keyword>
<feature type="transmembrane region" description="Helical" evidence="1">
    <location>
        <begin position="76"/>
        <end position="97"/>
    </location>
</feature>
<evidence type="ECO:0000313" key="2">
    <source>
        <dbReference type="EMBL" id="CAL2075437.1"/>
    </source>
</evidence>
<dbReference type="Proteomes" id="UP001497416">
    <property type="component" value="Unassembled WGS sequence"/>
</dbReference>
<name>A0ABP1EDZ5_9FLAO</name>
<sequence length="137" mass="16018">MFRPSDEHKGIRPIQIYVLKLFFLLMFVFASSDAWAELLTHKGEWNPEIAVAWCSIAAYTTLSGIGIFHTLKMLPIMIFMIFYKALWLVFVAYPMWQNGTLANSEALDWSQIFILILIPIIFMPWKYIFKTFILGED</sequence>
<accession>A0ABP1EDZ5</accession>
<dbReference type="EMBL" id="CAXIXY010000003">
    <property type="protein sequence ID" value="CAL2075437.1"/>
    <property type="molecule type" value="Genomic_DNA"/>
</dbReference>
<feature type="transmembrane region" description="Helical" evidence="1">
    <location>
        <begin position="109"/>
        <end position="129"/>
    </location>
</feature>
<reference evidence="2 3" key="1">
    <citation type="submission" date="2024-05" db="EMBL/GenBank/DDBJ databases">
        <authorList>
            <person name="Duchaud E."/>
        </authorList>
    </citation>
    <scope>NUCLEOTIDE SEQUENCE [LARGE SCALE GENOMIC DNA]</scope>
    <source>
        <strain evidence="2">Ena-SAMPLE-TAB-13-05-2024-13:56:06:370-140302</strain>
    </source>
</reference>